<dbReference type="OrthoDB" id="8964028at2759"/>
<evidence type="ECO:0000256" key="1">
    <source>
        <dbReference type="SAM" id="MobiDB-lite"/>
    </source>
</evidence>
<feature type="region of interest" description="Disordered" evidence="1">
    <location>
        <begin position="1"/>
        <end position="23"/>
    </location>
</feature>
<keyword evidence="3" id="KW-1185">Reference proteome</keyword>
<dbReference type="EMBL" id="CAJRST010041110">
    <property type="protein sequence ID" value="CAG6021771.1"/>
    <property type="molecule type" value="Genomic_DNA"/>
</dbReference>
<dbReference type="AlphaFoldDB" id="A0A8S4BU52"/>
<accession>A0A8S4BU52</accession>
<protein>
    <submittedName>
        <fullName evidence="2">(Atlantic silverside) hypothetical protein</fullName>
    </submittedName>
</protein>
<comment type="caution">
    <text evidence="2">The sequence shown here is derived from an EMBL/GenBank/DDBJ whole genome shotgun (WGS) entry which is preliminary data.</text>
</comment>
<name>A0A8S4BU52_9TELE</name>
<proteinExistence type="predicted"/>
<reference evidence="2" key="1">
    <citation type="submission" date="2021-05" db="EMBL/GenBank/DDBJ databases">
        <authorList>
            <person name="Tigano A."/>
        </authorList>
    </citation>
    <scope>NUCLEOTIDE SEQUENCE</scope>
</reference>
<sequence length="119" mass="13219">MTERASHTLASHTRRRQRHTMEAELQVDRFPRKQAGMEVLVLAGRQPVSAPTTPTAASGATFAALFPTSLTVHSFGSLHQYCCPSIDQSLRQDDSHIKLSEHITVACPLLLHSCLSWFH</sequence>
<evidence type="ECO:0000313" key="2">
    <source>
        <dbReference type="EMBL" id="CAG6021771.1"/>
    </source>
</evidence>
<evidence type="ECO:0000313" key="3">
    <source>
        <dbReference type="Proteomes" id="UP000677803"/>
    </source>
</evidence>
<organism evidence="2 3">
    <name type="scientific">Menidia menidia</name>
    <name type="common">Atlantic silverside</name>
    <dbReference type="NCBI Taxonomy" id="238744"/>
    <lineage>
        <taxon>Eukaryota</taxon>
        <taxon>Metazoa</taxon>
        <taxon>Chordata</taxon>
        <taxon>Craniata</taxon>
        <taxon>Vertebrata</taxon>
        <taxon>Euteleostomi</taxon>
        <taxon>Actinopterygii</taxon>
        <taxon>Neopterygii</taxon>
        <taxon>Teleostei</taxon>
        <taxon>Neoteleostei</taxon>
        <taxon>Acanthomorphata</taxon>
        <taxon>Ovalentaria</taxon>
        <taxon>Atherinomorphae</taxon>
        <taxon>Atheriniformes</taxon>
        <taxon>Atherinopsidae</taxon>
        <taxon>Menidiinae</taxon>
        <taxon>Menidia</taxon>
    </lineage>
</organism>
<gene>
    <name evidence="2" type="ORF">MMEN_LOCUS21963</name>
</gene>
<dbReference type="Proteomes" id="UP000677803">
    <property type="component" value="Unassembled WGS sequence"/>
</dbReference>